<name>F8FQS9_PAEMK</name>
<organism evidence="2 3">
    <name type="scientific">Paenibacillus mucilaginosus (strain KNP414)</name>
    <dbReference type="NCBI Taxonomy" id="1036673"/>
    <lineage>
        <taxon>Bacteria</taxon>
        <taxon>Bacillati</taxon>
        <taxon>Bacillota</taxon>
        <taxon>Bacilli</taxon>
        <taxon>Bacillales</taxon>
        <taxon>Paenibacillaceae</taxon>
        <taxon>Paenibacillus</taxon>
    </lineage>
</organism>
<dbReference type="HOGENOM" id="CLU_3064244_0_0_9"/>
<keyword evidence="1" id="KW-1133">Transmembrane helix</keyword>
<dbReference type="AlphaFoldDB" id="F8FQS9"/>
<keyword evidence="1" id="KW-0472">Membrane</keyword>
<sequence>MFHTPHACHPVPNQHQFPFHLSPLLTVMFVIFMSLIFNLCQQGTIYIIMCYIT</sequence>
<evidence type="ECO:0000256" key="1">
    <source>
        <dbReference type="SAM" id="Phobius"/>
    </source>
</evidence>
<reference evidence="2 3" key="2">
    <citation type="journal article" date="2013" name="Genome Announc.">
        <title>Genome Sequence of Growth-Improving Paenibacillus mucilaginosus Strain KNP414.</title>
        <authorList>
            <person name="Lu J.J."/>
            <person name="Wang J.F."/>
            <person name="Hu X.F."/>
        </authorList>
    </citation>
    <scope>NUCLEOTIDE SEQUENCE [LARGE SCALE GENOMIC DNA]</scope>
    <source>
        <strain evidence="2 3">KNP414</strain>
    </source>
</reference>
<evidence type="ECO:0000313" key="2">
    <source>
        <dbReference type="EMBL" id="AEI39259.1"/>
    </source>
</evidence>
<dbReference type="Proteomes" id="UP000006620">
    <property type="component" value="Chromosome"/>
</dbReference>
<accession>F8FQS9</accession>
<evidence type="ECO:0000313" key="3">
    <source>
        <dbReference type="Proteomes" id="UP000006620"/>
    </source>
</evidence>
<proteinExistence type="predicted"/>
<gene>
    <name evidence="2" type="ordered locus">KNP414_00660</name>
</gene>
<feature type="transmembrane region" description="Helical" evidence="1">
    <location>
        <begin position="20"/>
        <end position="39"/>
    </location>
</feature>
<reference evidence="3" key="1">
    <citation type="submission" date="2011-06" db="EMBL/GenBank/DDBJ databases">
        <title>Complete genome sequence of Paenibacillus mucilaginosus KNP414.</title>
        <authorList>
            <person name="Wang J."/>
            <person name="Hu S."/>
            <person name="Hu X."/>
            <person name="Zhang B."/>
            <person name="Dong D."/>
            <person name="Zhang S."/>
            <person name="Zhao K."/>
            <person name="Wu D."/>
        </authorList>
    </citation>
    <scope>NUCLEOTIDE SEQUENCE [LARGE SCALE GENOMIC DNA]</scope>
    <source>
        <strain evidence="3">KNP414</strain>
    </source>
</reference>
<dbReference type="EMBL" id="CP002869">
    <property type="protein sequence ID" value="AEI39259.1"/>
    <property type="molecule type" value="Genomic_DNA"/>
</dbReference>
<keyword evidence="1" id="KW-0812">Transmembrane</keyword>
<protein>
    <submittedName>
        <fullName evidence="2">Uncharacterized protein</fullName>
    </submittedName>
</protein>
<dbReference type="PATRIC" id="fig|1036673.3.peg.582"/>
<dbReference type="KEGG" id="pms:KNP414_00660"/>